<dbReference type="InterPro" id="IPR043502">
    <property type="entry name" value="DNA/RNA_pol_sf"/>
</dbReference>
<protein>
    <recommendedName>
        <fullName evidence="1">Reverse transcriptase Ty1/copia-type domain-containing protein</fullName>
    </recommendedName>
</protein>
<dbReference type="SUPFAM" id="SSF56672">
    <property type="entry name" value="DNA/RNA polymerases"/>
    <property type="match status" value="1"/>
</dbReference>
<name>A0A1Y1NIJ3_PHOPY</name>
<dbReference type="CDD" id="cd09272">
    <property type="entry name" value="RNase_HI_RT_Ty1"/>
    <property type="match status" value="1"/>
</dbReference>
<evidence type="ECO:0000259" key="1">
    <source>
        <dbReference type="Pfam" id="PF07727"/>
    </source>
</evidence>
<evidence type="ECO:0000313" key="2">
    <source>
        <dbReference type="EMBL" id="JAV96465.1"/>
    </source>
</evidence>
<dbReference type="AlphaFoldDB" id="A0A1Y1NIJ3"/>
<feature type="domain" description="Reverse transcriptase Ty1/copia-type" evidence="1">
    <location>
        <begin position="1"/>
        <end position="146"/>
    </location>
</feature>
<dbReference type="GO" id="GO:0071897">
    <property type="term" value="P:DNA biosynthetic process"/>
    <property type="evidence" value="ECO:0007669"/>
    <property type="project" value="UniProtKB-ARBA"/>
</dbReference>
<dbReference type="Pfam" id="PF07727">
    <property type="entry name" value="RVT_2"/>
    <property type="match status" value="1"/>
</dbReference>
<dbReference type="PANTHER" id="PTHR11439:SF463">
    <property type="entry name" value="REVERSE TRANSCRIPTASE TY1_COPIA-TYPE DOMAIN-CONTAINING PROTEIN"/>
    <property type="match status" value="1"/>
</dbReference>
<dbReference type="EMBL" id="GEZM01004111">
    <property type="protein sequence ID" value="JAV96466.1"/>
    <property type="molecule type" value="Transcribed_RNA"/>
</dbReference>
<sequence>MRQPPGFVVKGSEDKVCRLKRSLYGLKQSARSWNNKLHQVLVGDGFKRSEADPCLYSKQVNGKRCYILVYVDDLIIASEEEKLITLAGRILERNFEIVSLGEVRNYVGIEVERDNAGDFHISQRKYITDIVKSAGLEDAKSSPIPIDVGYFKPNTEDKPLPDNTEYQKLVGKLLFVAVNSRPDIAAPVSILSRKLSNPTQRDWNELRRIVRYLKGSINLKLRLSNRGDDSGLVGYADADWAECRNDRKSNSGFLFKFCGGTISWACRKQTCVSLSTAEAEFVALSEASQEAIWIQRLLHDLDEDVQNIQLNEDNQSCLKMLHTEKFSNRTKHIDTKYNFVKDLYQSGVIQFMYCPSEIMAADLLTKPVARVRVQQLRRLNGLED</sequence>
<organism evidence="2">
    <name type="scientific">Photinus pyralis</name>
    <name type="common">Common eastern firefly</name>
    <name type="synonym">Lampyris pyralis</name>
    <dbReference type="NCBI Taxonomy" id="7054"/>
    <lineage>
        <taxon>Eukaryota</taxon>
        <taxon>Metazoa</taxon>
        <taxon>Ecdysozoa</taxon>
        <taxon>Arthropoda</taxon>
        <taxon>Hexapoda</taxon>
        <taxon>Insecta</taxon>
        <taxon>Pterygota</taxon>
        <taxon>Neoptera</taxon>
        <taxon>Endopterygota</taxon>
        <taxon>Coleoptera</taxon>
        <taxon>Polyphaga</taxon>
        <taxon>Elateriformia</taxon>
        <taxon>Elateroidea</taxon>
        <taxon>Lampyridae</taxon>
        <taxon>Lampyrinae</taxon>
        <taxon>Photinus</taxon>
    </lineage>
</organism>
<dbReference type="EMBL" id="GEZM01004112">
    <property type="protein sequence ID" value="JAV96464.1"/>
    <property type="molecule type" value="Transcribed_RNA"/>
</dbReference>
<proteinExistence type="predicted"/>
<dbReference type="InterPro" id="IPR013103">
    <property type="entry name" value="RVT_2"/>
</dbReference>
<accession>A0A1Y1NIJ3</accession>
<reference evidence="2" key="1">
    <citation type="journal article" date="2016" name="Sci. Rep.">
        <title>Molecular characterization of firefly nuptial gifts: a multi-omics approach sheds light on postcopulatory sexual selection.</title>
        <authorList>
            <person name="Al-Wathiqui N."/>
            <person name="Fallon T.R."/>
            <person name="South A."/>
            <person name="Weng J.K."/>
            <person name="Lewis S.M."/>
        </authorList>
    </citation>
    <scope>NUCLEOTIDE SEQUENCE</scope>
</reference>
<dbReference type="EMBL" id="GEZM01004111">
    <property type="protein sequence ID" value="JAV96465.1"/>
    <property type="molecule type" value="Transcribed_RNA"/>
</dbReference>
<dbReference type="PANTHER" id="PTHR11439">
    <property type="entry name" value="GAG-POL-RELATED RETROTRANSPOSON"/>
    <property type="match status" value="1"/>
</dbReference>